<dbReference type="GO" id="GO:0008270">
    <property type="term" value="F:zinc ion binding"/>
    <property type="evidence" value="ECO:0007669"/>
    <property type="project" value="InterPro"/>
</dbReference>
<dbReference type="GO" id="GO:0006355">
    <property type="term" value="P:regulation of DNA-templated transcription"/>
    <property type="evidence" value="ECO:0007669"/>
    <property type="project" value="InterPro"/>
</dbReference>
<dbReference type="Gene3D" id="1.10.10.1550">
    <property type="entry name" value="ROS/MUCR transcriptional regulator protein"/>
    <property type="match status" value="1"/>
</dbReference>
<name>A0A7X0JCZ0_9SPHN</name>
<accession>A0A7X0JCZ0</accession>
<comment type="similarity">
    <text evidence="1">Belongs to the ros/MucR family.</text>
</comment>
<dbReference type="InterPro" id="IPR041920">
    <property type="entry name" value="ROS/MUCR_sf"/>
</dbReference>
<reference evidence="2 3" key="1">
    <citation type="submission" date="2020-08" db="EMBL/GenBank/DDBJ databases">
        <title>The Agave Microbiome: Exploring the role of microbial communities in plant adaptations to desert environments.</title>
        <authorList>
            <person name="Partida-Martinez L.P."/>
        </authorList>
    </citation>
    <scope>NUCLEOTIDE SEQUENCE [LARGE SCALE GENOMIC DNA]</scope>
    <source>
        <strain evidence="2 3">AS3.13</strain>
    </source>
</reference>
<evidence type="ECO:0000256" key="1">
    <source>
        <dbReference type="ARBA" id="ARBA00007031"/>
    </source>
</evidence>
<protein>
    <submittedName>
        <fullName evidence="2">Putative transcriptional regulator</fullName>
    </submittedName>
</protein>
<dbReference type="AlphaFoldDB" id="A0A7X0JCZ0"/>
<organism evidence="2 3">
    <name type="scientific">Sphingomonas endophytica</name>
    <dbReference type="NCBI Taxonomy" id="869719"/>
    <lineage>
        <taxon>Bacteria</taxon>
        <taxon>Pseudomonadati</taxon>
        <taxon>Pseudomonadota</taxon>
        <taxon>Alphaproteobacteria</taxon>
        <taxon>Sphingomonadales</taxon>
        <taxon>Sphingomonadaceae</taxon>
        <taxon>Sphingomonas</taxon>
    </lineage>
</organism>
<proteinExistence type="inferred from homology"/>
<gene>
    <name evidence="2" type="ORF">F4693_002321</name>
</gene>
<dbReference type="Proteomes" id="UP000522313">
    <property type="component" value="Unassembled WGS sequence"/>
</dbReference>
<evidence type="ECO:0000313" key="2">
    <source>
        <dbReference type="EMBL" id="MBB6505333.1"/>
    </source>
</evidence>
<sequence>MIDVPNPVQLAAELTIAWLSNANSRVRSEDVQAFLRSSYDAVVDLTSIAKKVERIEIDLKQFIPAVSVRKSLASKDYILSLIDGKPYRTLRRHLGAHGLTPGEYRRRYGLNFDYPMVAPTYRENRIDLAKKHGLGRKKS</sequence>
<evidence type="ECO:0000313" key="3">
    <source>
        <dbReference type="Proteomes" id="UP000522313"/>
    </source>
</evidence>
<dbReference type="EMBL" id="JACHBT010000012">
    <property type="protein sequence ID" value="MBB6505333.1"/>
    <property type="molecule type" value="Genomic_DNA"/>
</dbReference>
<dbReference type="InterPro" id="IPR008807">
    <property type="entry name" value="ROS_MUCR"/>
</dbReference>
<dbReference type="Pfam" id="PF05443">
    <property type="entry name" value="ROS_MUCR"/>
    <property type="match status" value="1"/>
</dbReference>
<reference evidence="2 3" key="2">
    <citation type="submission" date="2020-08" db="EMBL/GenBank/DDBJ databases">
        <authorList>
            <person name="Partida-Martinez L."/>
            <person name="Huntemann M."/>
            <person name="Clum A."/>
            <person name="Wang J."/>
            <person name="Palaniappan K."/>
            <person name="Ritter S."/>
            <person name="Chen I.-M."/>
            <person name="Stamatis D."/>
            <person name="Reddy T."/>
            <person name="O'Malley R."/>
            <person name="Daum C."/>
            <person name="Shapiro N."/>
            <person name="Ivanova N."/>
            <person name="Kyrpides N."/>
            <person name="Woyke T."/>
        </authorList>
    </citation>
    <scope>NUCLEOTIDE SEQUENCE [LARGE SCALE GENOMIC DNA]</scope>
    <source>
        <strain evidence="2 3">AS3.13</strain>
    </source>
</reference>
<dbReference type="RefSeq" id="WP_184506118.1">
    <property type="nucleotide sequence ID" value="NZ_JACHBT010000012.1"/>
</dbReference>
<dbReference type="GO" id="GO:0003677">
    <property type="term" value="F:DNA binding"/>
    <property type="evidence" value="ECO:0007669"/>
    <property type="project" value="InterPro"/>
</dbReference>
<comment type="caution">
    <text evidence="2">The sequence shown here is derived from an EMBL/GenBank/DDBJ whole genome shotgun (WGS) entry which is preliminary data.</text>
</comment>